<organism evidence="2 3">
    <name type="scientific">Sinomonas terricola</name>
    <dbReference type="NCBI Taxonomy" id="3110330"/>
    <lineage>
        <taxon>Bacteria</taxon>
        <taxon>Bacillati</taxon>
        <taxon>Actinomycetota</taxon>
        <taxon>Actinomycetes</taxon>
        <taxon>Micrococcales</taxon>
        <taxon>Micrococcaceae</taxon>
        <taxon>Sinomonas</taxon>
    </lineage>
</organism>
<dbReference type="Gene3D" id="1.20.1290.10">
    <property type="entry name" value="AhpD-like"/>
    <property type="match status" value="1"/>
</dbReference>
<evidence type="ECO:0000313" key="2">
    <source>
        <dbReference type="EMBL" id="MEA5457025.1"/>
    </source>
</evidence>
<evidence type="ECO:0000259" key="1">
    <source>
        <dbReference type="Pfam" id="PF02627"/>
    </source>
</evidence>
<dbReference type="EMBL" id="JAYGGQ010000020">
    <property type="protein sequence ID" value="MEA5457025.1"/>
    <property type="molecule type" value="Genomic_DNA"/>
</dbReference>
<dbReference type="InterPro" id="IPR029032">
    <property type="entry name" value="AhpD-like"/>
</dbReference>
<proteinExistence type="predicted"/>
<evidence type="ECO:0000313" key="3">
    <source>
        <dbReference type="Proteomes" id="UP001304769"/>
    </source>
</evidence>
<dbReference type="Proteomes" id="UP001304769">
    <property type="component" value="Unassembled WGS sequence"/>
</dbReference>
<feature type="domain" description="Carboxymuconolactone decarboxylase-like" evidence="1">
    <location>
        <begin position="63"/>
        <end position="138"/>
    </location>
</feature>
<dbReference type="SUPFAM" id="SSF69118">
    <property type="entry name" value="AhpD-like"/>
    <property type="match status" value="1"/>
</dbReference>
<dbReference type="InterPro" id="IPR003779">
    <property type="entry name" value="CMD-like"/>
</dbReference>
<comment type="caution">
    <text evidence="2">The sequence shown here is derived from an EMBL/GenBank/DDBJ whole genome shotgun (WGS) entry which is preliminary data.</text>
</comment>
<protein>
    <submittedName>
        <fullName evidence="2">Carboxymuconolactone decarboxylase family protein</fullName>
    </submittedName>
</protein>
<name>A0ABU5TBY2_9MICC</name>
<dbReference type="RefSeq" id="WP_323280938.1">
    <property type="nucleotide sequence ID" value="NZ_JAYGGQ010000020.1"/>
</dbReference>
<sequence>MNRADAAPAAEELDERGRAAELARRIEAFRASYEELIGFVPPRVAARFDSLAETDSDLLVAQEQLRSLAMYPECLDQKTAQLILFGILMSKLSDAAKLHGVAARRAGATEQQLQATVNLAALFGGVSVANRAPAVLDEINHLMQRSTP</sequence>
<keyword evidence="3" id="KW-1185">Reference proteome</keyword>
<dbReference type="Pfam" id="PF02627">
    <property type="entry name" value="CMD"/>
    <property type="match status" value="1"/>
</dbReference>
<accession>A0ABU5TBY2</accession>
<reference evidence="2 3" key="1">
    <citation type="submission" date="2023-12" db="EMBL/GenBank/DDBJ databases">
        <title>Sinomonas terricola sp. nov, isolated from litchi orchard soil in Guangdong, PR China.</title>
        <authorList>
            <person name="Jiaxin W."/>
            <person name="Yang Z."/>
            <person name="Honghui Z."/>
        </authorList>
    </citation>
    <scope>NUCLEOTIDE SEQUENCE [LARGE SCALE GENOMIC DNA]</scope>
    <source>
        <strain evidence="2 3">JGH33</strain>
    </source>
</reference>
<gene>
    <name evidence="2" type="ORF">SPF06_20060</name>
</gene>